<evidence type="ECO:0000313" key="4">
    <source>
        <dbReference type="EMBL" id="CEG23470.1"/>
    </source>
</evidence>
<accession>A0A098ENU4</accession>
<dbReference type="Gene3D" id="1.10.510.10">
    <property type="entry name" value="Transferase(Phosphotransferase) domain 1"/>
    <property type="match status" value="1"/>
</dbReference>
<protein>
    <recommendedName>
        <fullName evidence="3">Protein kinase domain-containing protein</fullName>
    </recommendedName>
</protein>
<evidence type="ECO:0000256" key="2">
    <source>
        <dbReference type="SAM" id="Phobius"/>
    </source>
</evidence>
<feature type="transmembrane region" description="Helical" evidence="2">
    <location>
        <begin position="6"/>
        <end position="26"/>
    </location>
</feature>
<reference evidence="4 5" key="1">
    <citation type="submission" date="2014-09" db="EMBL/GenBank/DDBJ databases">
        <authorList>
            <person name="Urmite Genomes Urmite Genomes"/>
        </authorList>
    </citation>
    <scope>NUCLEOTIDE SEQUENCE [LARGE SCALE GENOMIC DNA]</scope>
    <source>
        <strain evidence="4 5">ES2</strain>
    </source>
</reference>
<dbReference type="Proteomes" id="UP000043699">
    <property type="component" value="Unassembled WGS sequence"/>
</dbReference>
<keyword evidence="2" id="KW-1133">Transmembrane helix</keyword>
<evidence type="ECO:0000259" key="3">
    <source>
        <dbReference type="PROSITE" id="PS50011"/>
    </source>
</evidence>
<keyword evidence="2" id="KW-0472">Membrane</keyword>
<dbReference type="RefSeq" id="WP_052652263.1">
    <property type="nucleotide sequence ID" value="NZ_CCXS01000001.1"/>
</dbReference>
<evidence type="ECO:0000256" key="1">
    <source>
        <dbReference type="ARBA" id="ARBA00009670"/>
    </source>
</evidence>
<dbReference type="InterPro" id="IPR011009">
    <property type="entry name" value="Kinase-like_dom_sf"/>
</dbReference>
<dbReference type="PANTHER" id="PTHR10566:SF113">
    <property type="entry name" value="PROTEIN ACTIVITY OF BC1 COMPLEX KINASE 7, CHLOROPLASTIC"/>
    <property type="match status" value="1"/>
</dbReference>
<dbReference type="InterPro" id="IPR004147">
    <property type="entry name" value="ABC1_dom"/>
</dbReference>
<proteinExistence type="inferred from homology"/>
<feature type="domain" description="Protein kinase" evidence="3">
    <location>
        <begin position="119"/>
        <end position="497"/>
    </location>
</feature>
<keyword evidence="2" id="KW-0812">Transmembrane</keyword>
<name>A0A098ENU4_9BACL</name>
<dbReference type="PROSITE" id="PS50011">
    <property type="entry name" value="PROTEIN_KINASE_DOM"/>
    <property type="match status" value="1"/>
</dbReference>
<dbReference type="STRING" id="1499687.BN1080_02448"/>
<dbReference type="Pfam" id="PF03109">
    <property type="entry name" value="ABC1"/>
    <property type="match status" value="1"/>
</dbReference>
<dbReference type="InterPro" id="IPR050154">
    <property type="entry name" value="UbiB_kinase"/>
</dbReference>
<feature type="transmembrane region" description="Helical" evidence="2">
    <location>
        <begin position="520"/>
        <end position="537"/>
    </location>
</feature>
<dbReference type="EMBL" id="CCXS01000001">
    <property type="protein sequence ID" value="CEG23470.1"/>
    <property type="molecule type" value="Genomic_DNA"/>
</dbReference>
<sequence length="538" mass="61983">MTRIAFIRIFRIVFMAIKFYTQVMLFQRRHRGNWNPLVQEKWEKLVTKQAKEYKVLALKLSGLMIKLGQFLSTRADIMPPSFLVELEGLTDRVPAVSRQKIVSVLEQEWNSPHTSYLASLSNEAVASASIGEVYKGILKDGTEVAIKVQRPGTDRILRADFQAIRIVIWFLRTFTPLSKQMDFKQLYDEMTETIGAELNFLQELQSGRAFSERFEGMEGVRFPVYFDEYTTRRILVMEWIEGARITDLAFIEKHNLDRHELSERLFILFLEQVLYGGQFHADPHGGNILLKPDGTIVLIDFGMTGTISKADSQAVLRIAEGIIFKNYDEVLDALEELRFLLPQADRALLADTIARLVAAYESNELMQMDSFVVERLLKDLQGIVRTQPVQLPAEFAFFGRAASIFVGVLHVLDPGIDLLALARPRILEWASSQKEGKRMFGKEDVWRWVIQASNPLRVFPQKVLNYLEEPERMRHYLENRDGRIREHQRDLQSRMFAGIFTILSFGGISVAVWFSHEALIWVSSAFFVGSLWTYRSIK</sequence>
<dbReference type="InterPro" id="IPR000719">
    <property type="entry name" value="Prot_kinase_dom"/>
</dbReference>
<evidence type="ECO:0000313" key="5">
    <source>
        <dbReference type="Proteomes" id="UP000043699"/>
    </source>
</evidence>
<gene>
    <name evidence="4" type="primary">ubiB_2</name>
    <name evidence="4" type="ORF">BN1080_02448</name>
</gene>
<feature type="transmembrane region" description="Helical" evidence="2">
    <location>
        <begin position="495"/>
        <end position="514"/>
    </location>
</feature>
<dbReference type="PANTHER" id="PTHR10566">
    <property type="entry name" value="CHAPERONE-ACTIVITY OF BC1 COMPLEX CABC1 -RELATED"/>
    <property type="match status" value="1"/>
</dbReference>
<dbReference type="CDD" id="cd05121">
    <property type="entry name" value="ABC1_ADCK3-like"/>
    <property type="match status" value="1"/>
</dbReference>
<dbReference type="SUPFAM" id="SSF56112">
    <property type="entry name" value="Protein kinase-like (PK-like)"/>
    <property type="match status" value="1"/>
</dbReference>
<dbReference type="AlphaFoldDB" id="A0A098ENU4"/>
<organism evidence="4 5">
    <name type="scientific">Planococcus massiliensis</name>
    <dbReference type="NCBI Taxonomy" id="1499687"/>
    <lineage>
        <taxon>Bacteria</taxon>
        <taxon>Bacillati</taxon>
        <taxon>Bacillota</taxon>
        <taxon>Bacilli</taxon>
        <taxon>Bacillales</taxon>
        <taxon>Caryophanaceae</taxon>
        <taxon>Planococcus</taxon>
    </lineage>
</organism>
<keyword evidence="5" id="KW-1185">Reference proteome</keyword>
<dbReference type="OrthoDB" id="9795390at2"/>
<dbReference type="GO" id="GO:0005524">
    <property type="term" value="F:ATP binding"/>
    <property type="evidence" value="ECO:0007669"/>
    <property type="project" value="InterPro"/>
</dbReference>
<dbReference type="GO" id="GO:0004672">
    <property type="term" value="F:protein kinase activity"/>
    <property type="evidence" value="ECO:0007669"/>
    <property type="project" value="InterPro"/>
</dbReference>
<comment type="similarity">
    <text evidence="1">Belongs to the protein kinase superfamily. ADCK protein kinase family.</text>
</comment>